<evidence type="ECO:0000313" key="3">
    <source>
        <dbReference type="Proteomes" id="UP000307749"/>
    </source>
</evidence>
<sequence>MSKDTERKPGADELMHPVERELAAEDAQNAVGAAADEAAAQCDVLDFGPYGLMDRRTWARILFGFALILAYILVTTGLAWGVARMIFGIWGVPAGEGFQGSYGLYLLTLAGCGFFLTPLVLLAGTLVCWWAYWLGEFFWPLS</sequence>
<keyword evidence="1" id="KW-1133">Transmembrane helix</keyword>
<keyword evidence="1" id="KW-0472">Membrane</keyword>
<feature type="transmembrane region" description="Helical" evidence="1">
    <location>
        <begin position="61"/>
        <end position="83"/>
    </location>
</feature>
<evidence type="ECO:0000256" key="1">
    <source>
        <dbReference type="SAM" id="Phobius"/>
    </source>
</evidence>
<organism evidence="2 3">
    <name type="scientific">Metallibacterium scheffleri</name>
    <dbReference type="NCBI Taxonomy" id="993689"/>
    <lineage>
        <taxon>Bacteria</taxon>
        <taxon>Pseudomonadati</taxon>
        <taxon>Pseudomonadota</taxon>
        <taxon>Gammaproteobacteria</taxon>
        <taxon>Lysobacterales</taxon>
        <taxon>Rhodanobacteraceae</taxon>
        <taxon>Metallibacterium</taxon>
    </lineage>
</organism>
<keyword evidence="1" id="KW-0812">Transmembrane</keyword>
<accession>A0A4S3KR98</accession>
<name>A0A4S3KR98_9GAMM</name>
<dbReference type="EMBL" id="MWQO01000023">
    <property type="protein sequence ID" value="THD10674.1"/>
    <property type="molecule type" value="Genomic_DNA"/>
</dbReference>
<dbReference type="RefSeq" id="WP_081126344.1">
    <property type="nucleotide sequence ID" value="NZ_LDOS01000001.1"/>
</dbReference>
<gene>
    <name evidence="2" type="ORF">B1806_07400</name>
</gene>
<comment type="caution">
    <text evidence="2">The sequence shown here is derived from an EMBL/GenBank/DDBJ whole genome shotgun (WGS) entry which is preliminary data.</text>
</comment>
<keyword evidence="3" id="KW-1185">Reference proteome</keyword>
<proteinExistence type="predicted"/>
<dbReference type="STRING" id="993689.GCA_002077135_00999"/>
<feature type="transmembrane region" description="Helical" evidence="1">
    <location>
        <begin position="104"/>
        <end position="132"/>
    </location>
</feature>
<dbReference type="Proteomes" id="UP000307749">
    <property type="component" value="Unassembled WGS sequence"/>
</dbReference>
<reference evidence="2 3" key="1">
    <citation type="submission" date="2017-02" db="EMBL/GenBank/DDBJ databases">
        <title>Whole genome sequencing of Metallibacterium scheffleri DSM 24874 (T).</title>
        <authorList>
            <person name="Kumar S."/>
            <person name="Patil P."/>
            <person name="Patil P.B."/>
        </authorList>
    </citation>
    <scope>NUCLEOTIDE SEQUENCE [LARGE SCALE GENOMIC DNA]</scope>
    <source>
        <strain evidence="2 3">DSM 24874</strain>
    </source>
</reference>
<protein>
    <submittedName>
        <fullName evidence="2">Uncharacterized protein</fullName>
    </submittedName>
</protein>
<evidence type="ECO:0000313" key="2">
    <source>
        <dbReference type="EMBL" id="THD10674.1"/>
    </source>
</evidence>
<dbReference type="AlphaFoldDB" id="A0A4S3KR98"/>